<evidence type="ECO:0000256" key="1">
    <source>
        <dbReference type="SAM" id="SignalP"/>
    </source>
</evidence>
<dbReference type="InterPro" id="IPR050452">
    <property type="entry name" value="Metacaspase"/>
</dbReference>
<dbReference type="InterPro" id="IPR018247">
    <property type="entry name" value="EF_Hand_1_Ca_BS"/>
</dbReference>
<evidence type="ECO:0000313" key="4">
    <source>
        <dbReference type="Proteomes" id="UP001348149"/>
    </source>
</evidence>
<proteinExistence type="predicted"/>
<evidence type="ECO:0000259" key="2">
    <source>
        <dbReference type="Pfam" id="PF00656"/>
    </source>
</evidence>
<dbReference type="InterPro" id="IPR011600">
    <property type="entry name" value="Pept_C14_caspase"/>
</dbReference>
<sequence length="523" mass="56188">MSCKARIAALALGLTCAVPAWAAQFGLVVGIDDYRHFQKFPVPAGELSDLEGAVNDALRIARAMRQMKIDLPDSRLLIDAAATEQGFLNAWRSMLAQAAPGDTLIVTFSGHGGQEKEIAAPFDETTDGLDETIMFHDFDPANPRIGRLSDDQLREVLSEAAAFNVIWVMDSCHSAGLTRSANPGAIGLTRNGGVWDIPVEPVEGEVQATQGDDESDALPNVTQILATASEDRLVTETRFDDRPHGALSWFFAEAITGAADTNGDGVMTRAEIADFLEDRVFTHMNQNQQPRILPRGDATRLLSLTGAPPPPPPVQGGLDGVPIKFVGAPPPGLAEGSFKIVDTSPKLVFQQTAAGWDVFNHTGDRVTSIRDNPQRMIARARALDHLQDAKKRDVPPVRITLGQDATTQRIGSIVGFSFTPPTPDHVFLTLFNIASDGTLQYLHPGAGPAERPVDAQGFPIRFQVTPPTGADQLVAVFCTRPPLDLRRALQQMDGQTVPADDTLPGLLSRGDCQVGMTGLFTEG</sequence>
<dbReference type="EMBL" id="JAYLLH010000001">
    <property type="protein sequence ID" value="MEC3859712.1"/>
    <property type="molecule type" value="Genomic_DNA"/>
</dbReference>
<reference evidence="3 4" key="1">
    <citation type="submission" date="2024-01" db="EMBL/GenBank/DDBJ databases">
        <title>Mesobacterium rodlantinim sp. nov., isolated from shallow sea hydrothermal systems off Kueishantao Island.</title>
        <authorList>
            <person name="Su Z."/>
            <person name="Tang K."/>
        </authorList>
    </citation>
    <scope>NUCLEOTIDE SEQUENCE [LARGE SCALE GENOMIC DNA]</scope>
    <source>
        <strain evidence="3 4">TK19101</strain>
    </source>
</reference>
<dbReference type="PANTHER" id="PTHR48104">
    <property type="entry name" value="METACASPASE-4"/>
    <property type="match status" value="1"/>
</dbReference>
<dbReference type="Gene3D" id="3.40.50.1460">
    <property type="match status" value="1"/>
</dbReference>
<dbReference type="PROSITE" id="PS00018">
    <property type="entry name" value="EF_HAND_1"/>
    <property type="match status" value="1"/>
</dbReference>
<evidence type="ECO:0000313" key="3">
    <source>
        <dbReference type="EMBL" id="MEC3859712.1"/>
    </source>
</evidence>
<keyword evidence="4" id="KW-1185">Reference proteome</keyword>
<gene>
    <name evidence="3" type="ORF">VK792_00325</name>
</gene>
<organism evidence="3 4">
    <name type="scientific">Mesobacterium hydrothermale</name>
    <dbReference type="NCBI Taxonomy" id="3111907"/>
    <lineage>
        <taxon>Bacteria</taxon>
        <taxon>Pseudomonadati</taxon>
        <taxon>Pseudomonadota</taxon>
        <taxon>Alphaproteobacteria</taxon>
        <taxon>Rhodobacterales</taxon>
        <taxon>Roseobacteraceae</taxon>
        <taxon>Mesobacterium</taxon>
    </lineage>
</organism>
<feature type="domain" description="Peptidase C14 caspase" evidence="2">
    <location>
        <begin position="27"/>
        <end position="280"/>
    </location>
</feature>
<feature type="chain" id="PRO_5045136811" evidence="1">
    <location>
        <begin position="23"/>
        <end position="523"/>
    </location>
</feature>
<feature type="signal peptide" evidence="1">
    <location>
        <begin position="1"/>
        <end position="22"/>
    </location>
</feature>
<protein>
    <submittedName>
        <fullName evidence="3">Caspase family protein</fullName>
    </submittedName>
</protein>
<dbReference type="RefSeq" id="WP_326295162.1">
    <property type="nucleotide sequence ID" value="NZ_JAYLLH010000001.1"/>
</dbReference>
<comment type="caution">
    <text evidence="3">The sequence shown here is derived from an EMBL/GenBank/DDBJ whole genome shotgun (WGS) entry which is preliminary data.</text>
</comment>
<dbReference type="PANTHER" id="PTHR48104:SF30">
    <property type="entry name" value="METACASPASE-1"/>
    <property type="match status" value="1"/>
</dbReference>
<keyword evidence="1" id="KW-0732">Signal</keyword>
<dbReference type="Proteomes" id="UP001348149">
    <property type="component" value="Unassembled WGS sequence"/>
</dbReference>
<dbReference type="Pfam" id="PF00656">
    <property type="entry name" value="Peptidase_C14"/>
    <property type="match status" value="1"/>
</dbReference>
<accession>A0ABU6HB82</accession>
<name>A0ABU6HB82_9RHOB</name>